<evidence type="ECO:0000313" key="5">
    <source>
        <dbReference type="Proteomes" id="UP000276899"/>
    </source>
</evidence>
<dbReference type="EMBL" id="LR134363">
    <property type="protein sequence ID" value="VEG74979.1"/>
    <property type="molecule type" value="Genomic_DNA"/>
</dbReference>
<feature type="domain" description="DUF1846" evidence="2">
    <location>
        <begin position="5"/>
        <end position="337"/>
    </location>
</feature>
<protein>
    <recommendedName>
        <fullName evidence="1">UPF0371 protein NCTC11923_01631</fullName>
    </recommendedName>
</protein>
<dbReference type="InterPro" id="IPR048441">
    <property type="entry name" value="DUF1846_C"/>
</dbReference>
<dbReference type="KEGG" id="asla:NCTC11923_01631"/>
<sequence length="497" mass="54719">MPMRIGFDRDKYLGMQSRHIAERRAQFGGKLYLEFGGKLVDDLHASRVLPGFTPDNKIVMLAELAEEVEIVVAVNAKDFARNKVRADLGIPYEDDLLRHIDAFRAYGLYVGSVVVTQWTDDNRQAQDFKRKLETLGIRVYRHFPIANYPNDVALIVSDEGYGRNEYIETSRDLVVVTAPGPGSGKMATCLSQLYHDHRRGLSSGYAKFETFPIWNLPVDHPVNIAYEAATADLDDVNMIDPFHLAAHGVQTVNYNRDVEIFPVLSRLFEEILGSSPYSSPTDMGVNMAGYCISDDEACREASRQEIIRRYYRALVAEKREATEAVQSRRIALLMAKVGVAGQDRPVVGPALHVAAATGAPGAAIELPDGQIVTGKTSALLGCCSAMLLNALKVLAGIEDSVDLLAPQSIEPIQTLKTQHLGSRNPRLHTDEVLIALAVSANGDDNARRALDQLESLRGCDVHTSTILGPVDEGIFRSLGVQVTNEPVYATKSLYRKR</sequence>
<keyword evidence="5" id="KW-1185">Reference proteome</keyword>
<gene>
    <name evidence="4" type="ORF">NCTC11923_01631</name>
</gene>
<dbReference type="Gene3D" id="3.40.140.40">
    <property type="entry name" value="Domain of unknown function (DUF1846), C-terminal subdomain"/>
    <property type="match status" value="1"/>
</dbReference>
<dbReference type="InterPro" id="IPR048496">
    <property type="entry name" value="DUF1846_N"/>
</dbReference>
<evidence type="ECO:0000259" key="2">
    <source>
        <dbReference type="Pfam" id="PF08903"/>
    </source>
</evidence>
<dbReference type="STRING" id="1278298.GCA_000428685_00641"/>
<dbReference type="NCBIfam" id="NF010184">
    <property type="entry name" value="PRK13663.1"/>
    <property type="match status" value="1"/>
</dbReference>
<feature type="domain" description="DUF1846" evidence="3">
    <location>
        <begin position="342"/>
        <end position="494"/>
    </location>
</feature>
<accession>A0A448KDH7</accession>
<comment type="similarity">
    <text evidence="1">Belongs to the UPF0371 family.</text>
</comment>
<dbReference type="Pfam" id="PF20921">
    <property type="entry name" value="DUF1846_C"/>
    <property type="match status" value="1"/>
</dbReference>
<dbReference type="Pfam" id="PF08903">
    <property type="entry name" value="DUF1846"/>
    <property type="match status" value="1"/>
</dbReference>
<reference evidence="4 5" key="1">
    <citation type="submission" date="2018-12" db="EMBL/GenBank/DDBJ databases">
        <authorList>
            <consortium name="Pathogen Informatics"/>
        </authorList>
    </citation>
    <scope>NUCLEOTIDE SEQUENCE [LARGE SCALE GENOMIC DNA]</scope>
    <source>
        <strain evidence="4 5">NCTC11923</strain>
    </source>
</reference>
<dbReference type="AlphaFoldDB" id="A0A448KDH7"/>
<dbReference type="Gene3D" id="3.10.630.10">
    <property type="entry name" value="dip2346 domain like"/>
    <property type="match status" value="1"/>
</dbReference>
<proteinExistence type="inferred from homology"/>
<dbReference type="HAMAP" id="MF_01567">
    <property type="entry name" value="UPF0371"/>
    <property type="match status" value="1"/>
</dbReference>
<dbReference type="Gene3D" id="1.20.1570.10">
    <property type="entry name" value="dip2346 domain like"/>
    <property type="match status" value="1"/>
</dbReference>
<dbReference type="InterPro" id="IPR014999">
    <property type="entry name" value="DUF1846"/>
</dbReference>
<evidence type="ECO:0000256" key="1">
    <source>
        <dbReference type="HAMAP-Rule" id="MF_01567"/>
    </source>
</evidence>
<dbReference type="PIRSF" id="PIRSF033132">
    <property type="entry name" value="DUF1846"/>
    <property type="match status" value="1"/>
</dbReference>
<name>A0A448KDH7_9ACTO</name>
<dbReference type="Proteomes" id="UP000276899">
    <property type="component" value="Chromosome"/>
</dbReference>
<organism evidence="4 5">
    <name type="scientific">Actinomyces slackii</name>
    <dbReference type="NCBI Taxonomy" id="52774"/>
    <lineage>
        <taxon>Bacteria</taxon>
        <taxon>Bacillati</taxon>
        <taxon>Actinomycetota</taxon>
        <taxon>Actinomycetes</taxon>
        <taxon>Actinomycetales</taxon>
        <taxon>Actinomycetaceae</taxon>
        <taxon>Actinomyces</taxon>
    </lineage>
</organism>
<evidence type="ECO:0000259" key="3">
    <source>
        <dbReference type="Pfam" id="PF20921"/>
    </source>
</evidence>
<evidence type="ECO:0000313" key="4">
    <source>
        <dbReference type="EMBL" id="VEG74979.1"/>
    </source>
</evidence>